<keyword evidence="1" id="KW-0349">Heme</keyword>
<feature type="transmembrane region" description="Helical" evidence="4">
    <location>
        <begin position="50"/>
        <end position="70"/>
    </location>
</feature>
<dbReference type="GO" id="GO:0016020">
    <property type="term" value="C:membrane"/>
    <property type="evidence" value="ECO:0007669"/>
    <property type="project" value="InterPro"/>
</dbReference>
<feature type="transmembrane region" description="Helical" evidence="4">
    <location>
        <begin position="143"/>
        <end position="162"/>
    </location>
</feature>
<dbReference type="AlphaFoldDB" id="A0A380TGE2"/>
<evidence type="ECO:0000259" key="5">
    <source>
        <dbReference type="PROSITE" id="PS51007"/>
    </source>
</evidence>
<name>A0A380TGE2_9ZZZZ</name>
<dbReference type="GO" id="GO:0020037">
    <property type="term" value="F:heme binding"/>
    <property type="evidence" value="ECO:0007669"/>
    <property type="project" value="InterPro"/>
</dbReference>
<proteinExistence type="predicted"/>
<dbReference type="SUPFAM" id="SSF46626">
    <property type="entry name" value="Cytochrome c"/>
    <property type="match status" value="1"/>
</dbReference>
<evidence type="ECO:0000256" key="3">
    <source>
        <dbReference type="ARBA" id="ARBA00023004"/>
    </source>
</evidence>
<keyword evidence="4" id="KW-0812">Transmembrane</keyword>
<dbReference type="Pfam" id="PF09086">
    <property type="entry name" value="DUF1924"/>
    <property type="match status" value="1"/>
</dbReference>
<feature type="domain" description="Cytochrome c" evidence="5">
    <location>
        <begin position="230"/>
        <end position="323"/>
    </location>
</feature>
<keyword evidence="4" id="KW-0472">Membrane</keyword>
<keyword evidence="4" id="KW-1133">Transmembrane helix</keyword>
<dbReference type="InterPro" id="IPR016174">
    <property type="entry name" value="Di-haem_cyt_TM"/>
</dbReference>
<dbReference type="GO" id="GO:0022904">
    <property type="term" value="P:respiratory electron transport chain"/>
    <property type="evidence" value="ECO:0007669"/>
    <property type="project" value="InterPro"/>
</dbReference>
<evidence type="ECO:0000256" key="2">
    <source>
        <dbReference type="ARBA" id="ARBA00022723"/>
    </source>
</evidence>
<dbReference type="GO" id="GO:0009055">
    <property type="term" value="F:electron transfer activity"/>
    <property type="evidence" value="ECO:0007669"/>
    <property type="project" value="InterPro"/>
</dbReference>
<feature type="transmembrane region" description="Helical" evidence="4">
    <location>
        <begin position="21"/>
        <end position="38"/>
    </location>
</feature>
<protein>
    <recommendedName>
        <fullName evidence="5">Cytochrome c domain-containing protein</fullName>
    </recommendedName>
</protein>
<dbReference type="InterPro" id="IPR009056">
    <property type="entry name" value="Cyt_c-like_dom"/>
</dbReference>
<feature type="transmembrane region" description="Helical" evidence="4">
    <location>
        <begin position="183"/>
        <end position="205"/>
    </location>
</feature>
<feature type="transmembrane region" description="Helical" evidence="4">
    <location>
        <begin position="105"/>
        <end position="123"/>
    </location>
</feature>
<evidence type="ECO:0000313" key="6">
    <source>
        <dbReference type="EMBL" id="SUS06724.1"/>
    </source>
</evidence>
<gene>
    <name evidence="6" type="ORF">DF3PB_3170005</name>
</gene>
<evidence type="ECO:0000256" key="1">
    <source>
        <dbReference type="ARBA" id="ARBA00022617"/>
    </source>
</evidence>
<organism evidence="6">
    <name type="scientific">metagenome</name>
    <dbReference type="NCBI Taxonomy" id="256318"/>
    <lineage>
        <taxon>unclassified sequences</taxon>
        <taxon>metagenomes</taxon>
    </lineage>
</organism>
<dbReference type="PROSITE" id="PS51007">
    <property type="entry name" value="CYTC"/>
    <property type="match status" value="1"/>
</dbReference>
<reference evidence="6" key="1">
    <citation type="submission" date="2018-07" db="EMBL/GenBank/DDBJ databases">
        <authorList>
            <person name="Quirk P.G."/>
            <person name="Krulwich T.A."/>
        </authorList>
    </citation>
    <scope>NUCLEOTIDE SEQUENCE</scope>
</reference>
<sequence length="323" mass="34659">MTIDTRQAPVRRRPRAIEFSLLYGWHALLSGAFIVAYLSSDEDTYAMHQFAGYTVLAALALRVIVGVFVAEGSPLRLPRPTLTPLREWVNGALQGRSQSLPRRPLLSLAAVALLMFVGAAAGSGAVADFVPPVEHLHEATGELAPWFVLAHVAMVLALYWRKTRRSPGGSPRARPSSLRRPKTGAGTAAVLAAGLLCLSGVAIAGEPARDVILDTYARQAKAETPDFAGFSAARGEVLYRGPHAGGNPQTPACASCHTADPRMPGRNVKSGRPIEPMAVSVEPSRFTDAADVERRFRRDCQNVLGRPCTAQEKGDFITFLSGR</sequence>
<keyword evidence="2" id="KW-0479">Metal-binding</keyword>
<dbReference type="SUPFAM" id="SSF81342">
    <property type="entry name" value="Transmembrane di-heme cytochromes"/>
    <property type="match status" value="1"/>
</dbReference>
<dbReference type="InterPro" id="IPR015170">
    <property type="entry name" value="DUF1924_SHP"/>
</dbReference>
<dbReference type="GO" id="GO:0046872">
    <property type="term" value="F:metal ion binding"/>
    <property type="evidence" value="ECO:0007669"/>
    <property type="project" value="UniProtKB-KW"/>
</dbReference>
<keyword evidence="3" id="KW-0408">Iron</keyword>
<dbReference type="EMBL" id="UIDG01000243">
    <property type="protein sequence ID" value="SUS06724.1"/>
    <property type="molecule type" value="Genomic_DNA"/>
</dbReference>
<evidence type="ECO:0000256" key="4">
    <source>
        <dbReference type="SAM" id="Phobius"/>
    </source>
</evidence>
<dbReference type="Gene3D" id="1.10.760.10">
    <property type="entry name" value="Cytochrome c-like domain"/>
    <property type="match status" value="1"/>
</dbReference>
<dbReference type="InterPro" id="IPR036909">
    <property type="entry name" value="Cyt_c-like_dom_sf"/>
</dbReference>
<accession>A0A380TGE2</accession>